<dbReference type="OrthoDB" id="4646997at2759"/>
<proteinExistence type="predicted"/>
<name>A0A4Z0YGA9_9PEZI</name>
<dbReference type="AlphaFoldDB" id="A0A4Z0YGA9"/>
<dbReference type="STRING" id="37992.A0A4Z0YGA9"/>
<feature type="compositionally biased region" description="Acidic residues" evidence="1">
    <location>
        <begin position="394"/>
        <end position="405"/>
    </location>
</feature>
<organism evidence="2 3">
    <name type="scientific">Xylaria hypoxylon</name>
    <dbReference type="NCBI Taxonomy" id="37992"/>
    <lineage>
        <taxon>Eukaryota</taxon>
        <taxon>Fungi</taxon>
        <taxon>Dikarya</taxon>
        <taxon>Ascomycota</taxon>
        <taxon>Pezizomycotina</taxon>
        <taxon>Sordariomycetes</taxon>
        <taxon>Xylariomycetidae</taxon>
        <taxon>Xylariales</taxon>
        <taxon>Xylariaceae</taxon>
        <taxon>Xylaria</taxon>
    </lineage>
</organism>
<reference evidence="2 3" key="1">
    <citation type="submission" date="2019-03" db="EMBL/GenBank/DDBJ databases">
        <title>Draft genome sequence of Xylaria hypoxylon DSM 108379, a ubiquitous saprotrophic-parasitic fungi on hardwood.</title>
        <authorList>
            <person name="Buettner E."/>
            <person name="Leonhardt S."/>
            <person name="Gebauer A.M."/>
            <person name="Liers C."/>
            <person name="Hofrichter M."/>
            <person name="Kellner H."/>
        </authorList>
    </citation>
    <scope>NUCLEOTIDE SEQUENCE [LARGE SCALE GENOMIC DNA]</scope>
    <source>
        <strain evidence="2 3">DSM 108379</strain>
    </source>
</reference>
<gene>
    <name evidence="2" type="ORF">E0Z10_g6373</name>
</gene>
<dbReference type="Proteomes" id="UP000297716">
    <property type="component" value="Unassembled WGS sequence"/>
</dbReference>
<protein>
    <submittedName>
        <fullName evidence="2">Uncharacterized protein</fullName>
    </submittedName>
</protein>
<keyword evidence="3" id="KW-1185">Reference proteome</keyword>
<evidence type="ECO:0000313" key="2">
    <source>
        <dbReference type="EMBL" id="TGJ82407.1"/>
    </source>
</evidence>
<dbReference type="EMBL" id="SKBN01000130">
    <property type="protein sequence ID" value="TGJ82407.1"/>
    <property type="molecule type" value="Genomic_DNA"/>
</dbReference>
<evidence type="ECO:0000256" key="1">
    <source>
        <dbReference type="SAM" id="MobiDB-lite"/>
    </source>
</evidence>
<feature type="region of interest" description="Disordered" evidence="1">
    <location>
        <begin position="382"/>
        <end position="405"/>
    </location>
</feature>
<comment type="caution">
    <text evidence="2">The sequence shown here is derived from an EMBL/GenBank/DDBJ whole genome shotgun (WGS) entry which is preliminary data.</text>
</comment>
<evidence type="ECO:0000313" key="3">
    <source>
        <dbReference type="Proteomes" id="UP000297716"/>
    </source>
</evidence>
<sequence>MDNQVYAVRNSEELKAVSEQNGNIQVISQLSGKELRSPASRWTIRHLIAYRLLIRPEAAFLPVLRPEHDECPICEEGLFQTVDHVNTRTLVEDSPRNLCGKSDHDLIRLPGGFFWIALARAARNEHVDQVRVHPQRERNQVQRECYVSSASAIPGSSSPLLYSSSFEVDMSDVDEDKHDARRDKPEEVTHFIGKDTDTNMGTDIEVRPRVERKMTTTRIAGAPVSAEDDGGLCQMRRDADGWKMLHPYLALLEAKKAFKQYFADKAGRYMPIVSNQTLAQYLGEAAITWKGNQESLQRGVFLIAATNTFVRFLYFSFGQDYSDYLDAIDGETQMQIVNDERRDPYVYMQSTRWFNLQSGEGRKSALCHILALLKWHEDFAGSNSQGSTYRSEDSGSDGDSMDTDE</sequence>
<accession>A0A4Z0YGA9</accession>